<reference evidence="1" key="1">
    <citation type="submission" date="2021-11" db="EMBL/GenBank/DDBJ databases">
        <authorList>
            <person name="Schell T."/>
        </authorList>
    </citation>
    <scope>NUCLEOTIDE SEQUENCE</scope>
    <source>
        <strain evidence="1">M5</strain>
    </source>
</reference>
<organism evidence="1 2">
    <name type="scientific">Daphnia galeata</name>
    <dbReference type="NCBI Taxonomy" id="27404"/>
    <lineage>
        <taxon>Eukaryota</taxon>
        <taxon>Metazoa</taxon>
        <taxon>Ecdysozoa</taxon>
        <taxon>Arthropoda</taxon>
        <taxon>Crustacea</taxon>
        <taxon>Branchiopoda</taxon>
        <taxon>Diplostraca</taxon>
        <taxon>Cladocera</taxon>
        <taxon>Anomopoda</taxon>
        <taxon>Daphniidae</taxon>
        <taxon>Daphnia</taxon>
    </lineage>
</organism>
<dbReference type="EMBL" id="CAKKLH010000170">
    <property type="protein sequence ID" value="CAH0105157.1"/>
    <property type="molecule type" value="Genomic_DNA"/>
</dbReference>
<accession>A0A8J2RM80</accession>
<protein>
    <submittedName>
        <fullName evidence="1">Uncharacterized protein</fullName>
    </submittedName>
</protein>
<sequence>MLVASDDEKEVDVKTIHAIRTNAKRQNTRQANHIKAMIDGGVRSDEVRRVNAQYKQALEKECRARTDKSKEQEAVEWEAQITALYEECRQAAVEHAAGEKDEDDAVPHAKKRRLELELARQQAQLEEQRKLDDIRKQSQRDQEDLTLQIEYHPNFVSAFVTIIE</sequence>
<dbReference type="AlphaFoldDB" id="A0A8J2RM80"/>
<gene>
    <name evidence="1" type="ORF">DGAL_LOCUS8171</name>
</gene>
<evidence type="ECO:0000313" key="1">
    <source>
        <dbReference type="EMBL" id="CAH0105157.1"/>
    </source>
</evidence>
<evidence type="ECO:0000313" key="2">
    <source>
        <dbReference type="Proteomes" id="UP000789390"/>
    </source>
</evidence>
<name>A0A8J2RM80_9CRUS</name>
<comment type="caution">
    <text evidence="1">The sequence shown here is derived from an EMBL/GenBank/DDBJ whole genome shotgun (WGS) entry which is preliminary data.</text>
</comment>
<keyword evidence="2" id="KW-1185">Reference proteome</keyword>
<proteinExistence type="predicted"/>
<dbReference type="Proteomes" id="UP000789390">
    <property type="component" value="Unassembled WGS sequence"/>
</dbReference>